<comment type="caution">
    <text evidence="3">The sequence shown here is derived from an EMBL/GenBank/DDBJ whole genome shotgun (WGS) entry which is preliminary data.</text>
</comment>
<evidence type="ECO:0000313" key="4">
    <source>
        <dbReference type="Proteomes" id="UP001165090"/>
    </source>
</evidence>
<feature type="compositionally biased region" description="Low complexity" evidence="1">
    <location>
        <begin position="1163"/>
        <end position="1192"/>
    </location>
</feature>
<feature type="compositionally biased region" description="Gly residues" evidence="1">
    <location>
        <begin position="382"/>
        <end position="392"/>
    </location>
</feature>
<protein>
    <recommendedName>
        <fullName evidence="2">Protein kinase domain-containing protein</fullName>
    </recommendedName>
</protein>
<feature type="compositionally biased region" description="Low complexity" evidence="1">
    <location>
        <begin position="635"/>
        <end position="653"/>
    </location>
</feature>
<organism evidence="3 4">
    <name type="scientific">Volvox africanus</name>
    <dbReference type="NCBI Taxonomy" id="51714"/>
    <lineage>
        <taxon>Eukaryota</taxon>
        <taxon>Viridiplantae</taxon>
        <taxon>Chlorophyta</taxon>
        <taxon>core chlorophytes</taxon>
        <taxon>Chlorophyceae</taxon>
        <taxon>CS clade</taxon>
        <taxon>Chlamydomonadales</taxon>
        <taxon>Volvocaceae</taxon>
        <taxon>Volvox</taxon>
    </lineage>
</organism>
<sequence>MSCFTACFGFPKRSPVIDASVVNPNPLECQAVPSRGMNCAAAISMSRCEPRASVASAWVATSPTYQRPSLKAQEDAVDAFDAVMSACVQLRSGSFGARSAAAADTEPSAGAAQPSASGSASANYLHPSAGRHARRSAQGQPGLPRPYASASAPIFKIEVPPDSDAWVPAPKQQQAGIAPLLLVDNDGPNSNMELGEFYESMLLSMQIRLKVDAELSSFRHLPSASSNRFIARLSMGQHAGLISAAASATPSGAWQGSGGATLPTNNSNNASRTVRRFDGSLDFPSPASRFPTSSISPSQAAASVMSPAVIDTASGVGHDGGSAAGATVSPQLPLTADCPSMTAATSAMVRALDHIAPSVPSQIPHLHPYVPPYLLQMFPSVGGGGGGGGSQQGSGRHAGMHRSNSIGRSNGTTHIAKARGAGGLRPLQSAELTHGSASPTSRTGTLPSSAEGVQPLSTAAAGGFASGPSEQRTITAQLVSKEPSEGPGGEGLWQEPNLEPAVDISSGATQLPTTPPPLLQAWGLGALLEATKSCGGGGGAGASVGAPGCTGAVSGGANCWEAWGDVSLTTQRGNNSTSATSLLPPNWQGQPSPPWALPPLSPYAVAAAVTAASGAGDSSCGEGMRVPPLSDAGEQQQLQQQPSLPASNQPQLPLHHHQHQHHHHGRQSRVLYNGVVGSSAAARMLRPIPESDSVSASRLHQMRESILLGEEEVAMQASESASSAPSPRAYQDSVKAATTPAVSPFSVVPSGRLMEQSPPFLLDGSPTRAQGGLSHPCQWSSAMQHHSPPPTPPQQQQQQQQQQQPPSGGPPRCFEQRRRQRPSAAKLPMTPSPRSASWYGGAPAVHPDPTRVAPEVPVEMRLCRAAQELLEGLSDVRPLGAEAAADAEDHKYRDAVLPPAGPRPHEQRRPDLGAGARQGAAAAAGGWVHEPLRGPGGGTPGGGGAECRSVVLQGRWQGHPVAVKLMIGAPLDQKNSALVSALAAAAVVHSGLVRVYGVRLLPSGAVGAPECRGLAKAAIAAGEAMAAAVAAASLKPGEGVLAIIMELCAVGSLERLTRAVYSPFRPNRSWPAYMARRALLRTALEVAGALAHLHRYGLAHGGLRPANVLLVPALQDRRKFCAKVADVSLSCNVMSHGPPGNPLLFFPSNSTGGRGGGNKHSESAASAALSLVPSPSSSAAQLPKQAQTTPSPLQGPPLPLPLALRPDELLFVAPEALRDPGALLASPPADVFAFGMLLWALAAAQTSWDSELMLLEGGVAATAVEVAAFGSTPGSYRPRPIPAWPSGAHPQLQNLYLACVSAVPEQRPSMDQVVSELEQLDEGLRNDRPKTRAAAAASYAALAAAGLPRGESGFIPGFML</sequence>
<feature type="region of interest" description="Disordered" evidence="1">
    <location>
        <begin position="572"/>
        <end position="595"/>
    </location>
</feature>
<dbReference type="SUPFAM" id="SSF56112">
    <property type="entry name" value="Protein kinase-like (PK-like)"/>
    <property type="match status" value="1"/>
</dbReference>
<feature type="region of interest" description="Disordered" evidence="1">
    <location>
        <begin position="253"/>
        <end position="272"/>
    </location>
</feature>
<feature type="compositionally biased region" description="Gly residues" evidence="1">
    <location>
        <begin position="934"/>
        <end position="945"/>
    </location>
</feature>
<feature type="compositionally biased region" description="Low complexity" evidence="1">
    <location>
        <begin position="106"/>
        <end position="122"/>
    </location>
</feature>
<feature type="region of interest" description="Disordered" evidence="1">
    <location>
        <begin position="432"/>
        <end position="453"/>
    </location>
</feature>
<dbReference type="InterPro" id="IPR011009">
    <property type="entry name" value="Kinase-like_dom_sf"/>
</dbReference>
<feature type="compositionally biased region" description="Polar residues" evidence="1">
    <location>
        <begin position="435"/>
        <end position="448"/>
    </location>
</feature>
<feature type="region of interest" description="Disordered" evidence="1">
    <location>
        <begin position="614"/>
        <end position="668"/>
    </location>
</feature>
<reference evidence="3 4" key="1">
    <citation type="journal article" date="2023" name="IScience">
        <title>Expanded male sex-determining region conserved during the evolution of homothallism in the green alga Volvox.</title>
        <authorList>
            <person name="Yamamoto K."/>
            <person name="Matsuzaki R."/>
            <person name="Mahakham W."/>
            <person name="Heman W."/>
            <person name="Sekimoto H."/>
            <person name="Kawachi M."/>
            <person name="Minakuchi Y."/>
            <person name="Toyoda A."/>
            <person name="Nozaki H."/>
        </authorList>
    </citation>
    <scope>NUCLEOTIDE SEQUENCE [LARGE SCALE GENOMIC DNA]</scope>
    <source>
        <strain evidence="3 4">NIES-4468</strain>
    </source>
</reference>
<dbReference type="InterPro" id="IPR001245">
    <property type="entry name" value="Ser-Thr/Tyr_kinase_cat_dom"/>
</dbReference>
<dbReference type="Pfam" id="PF07714">
    <property type="entry name" value="PK_Tyr_Ser-Thr"/>
    <property type="match status" value="1"/>
</dbReference>
<feature type="region of interest" description="Disordered" evidence="1">
    <location>
        <begin position="713"/>
        <end position="739"/>
    </location>
</feature>
<evidence type="ECO:0000259" key="2">
    <source>
        <dbReference type="PROSITE" id="PS50011"/>
    </source>
</evidence>
<gene>
    <name evidence="3" type="ORF">VaNZ11_006137</name>
</gene>
<dbReference type="InterPro" id="IPR000719">
    <property type="entry name" value="Prot_kinase_dom"/>
</dbReference>
<feature type="compositionally biased region" description="Polar residues" evidence="1">
    <location>
        <begin position="262"/>
        <end position="272"/>
    </location>
</feature>
<dbReference type="PANTHER" id="PTHR44329">
    <property type="entry name" value="SERINE/THREONINE-PROTEIN KINASE TNNI3K-RELATED"/>
    <property type="match status" value="1"/>
</dbReference>
<feature type="compositionally biased region" description="Low complexity" evidence="1">
    <location>
        <begin position="794"/>
        <end position="806"/>
    </location>
</feature>
<feature type="compositionally biased region" description="Low complexity" evidence="1">
    <location>
        <begin position="714"/>
        <end position="724"/>
    </location>
</feature>
<dbReference type="SMART" id="SM00220">
    <property type="entry name" value="S_TKc"/>
    <property type="match status" value="1"/>
</dbReference>
<dbReference type="PANTHER" id="PTHR44329:SF214">
    <property type="entry name" value="PROTEIN KINASE DOMAIN-CONTAINING PROTEIN"/>
    <property type="match status" value="1"/>
</dbReference>
<feature type="region of interest" description="Disordered" evidence="1">
    <location>
        <begin position="382"/>
        <end position="413"/>
    </location>
</feature>
<evidence type="ECO:0000256" key="1">
    <source>
        <dbReference type="SAM" id="MobiDB-lite"/>
    </source>
</evidence>
<dbReference type="InterPro" id="IPR051681">
    <property type="entry name" value="Ser/Thr_Kinases-Pseudokinases"/>
</dbReference>
<keyword evidence="4" id="KW-1185">Reference proteome</keyword>
<feature type="region of interest" description="Disordered" evidence="1">
    <location>
        <begin position="106"/>
        <end position="145"/>
    </location>
</feature>
<feature type="region of interest" description="Disordered" evidence="1">
    <location>
        <begin position="757"/>
        <end position="843"/>
    </location>
</feature>
<feature type="compositionally biased region" description="Polar residues" evidence="1">
    <location>
        <begin position="572"/>
        <end position="590"/>
    </location>
</feature>
<evidence type="ECO:0000313" key="3">
    <source>
        <dbReference type="EMBL" id="GLI63243.1"/>
    </source>
</evidence>
<accession>A0ABQ5S032</accession>
<dbReference type="Gene3D" id="1.10.510.10">
    <property type="entry name" value="Transferase(Phosphotransferase) domain 1"/>
    <property type="match status" value="1"/>
</dbReference>
<feature type="compositionally biased region" description="Low complexity" evidence="1">
    <location>
        <begin position="913"/>
        <end position="926"/>
    </location>
</feature>
<feature type="compositionally biased region" description="Polar residues" evidence="1">
    <location>
        <begin position="402"/>
        <end position="413"/>
    </location>
</feature>
<proteinExistence type="predicted"/>
<dbReference type="PROSITE" id="PS50011">
    <property type="entry name" value="PROTEIN_KINASE_DOM"/>
    <property type="match status" value="1"/>
</dbReference>
<feature type="region of interest" description="Disordered" evidence="1">
    <location>
        <begin position="884"/>
        <end position="945"/>
    </location>
</feature>
<dbReference type="EMBL" id="BSDZ01000015">
    <property type="protein sequence ID" value="GLI63243.1"/>
    <property type="molecule type" value="Genomic_DNA"/>
</dbReference>
<feature type="compositionally biased region" description="Basic residues" evidence="1">
    <location>
        <begin position="654"/>
        <end position="667"/>
    </location>
</feature>
<feature type="region of interest" description="Disordered" evidence="1">
    <location>
        <begin position="1144"/>
        <end position="1199"/>
    </location>
</feature>
<dbReference type="Proteomes" id="UP001165090">
    <property type="component" value="Unassembled WGS sequence"/>
</dbReference>
<feature type="domain" description="Protein kinase" evidence="2">
    <location>
        <begin position="906"/>
        <end position="1320"/>
    </location>
</feature>
<name>A0ABQ5S032_9CHLO</name>